<dbReference type="RefSeq" id="WP_289216979.1">
    <property type="nucleotide sequence ID" value="NZ_JAPVRC010000010.1"/>
</dbReference>
<protein>
    <submittedName>
        <fullName evidence="1">YppG family protein</fullName>
    </submittedName>
</protein>
<name>A0ABW2K6T8_9BACI</name>
<evidence type="ECO:0000313" key="2">
    <source>
        <dbReference type="Proteomes" id="UP001596494"/>
    </source>
</evidence>
<organism evidence="1 2">
    <name type="scientific">Halobacillus campisalis</name>
    <dbReference type="NCBI Taxonomy" id="435909"/>
    <lineage>
        <taxon>Bacteria</taxon>
        <taxon>Bacillati</taxon>
        <taxon>Bacillota</taxon>
        <taxon>Bacilli</taxon>
        <taxon>Bacillales</taxon>
        <taxon>Bacillaceae</taxon>
        <taxon>Halobacillus</taxon>
    </lineage>
</organism>
<dbReference type="EMBL" id="JBHTBY010000012">
    <property type="protein sequence ID" value="MFC7322052.1"/>
    <property type="molecule type" value="Genomic_DNA"/>
</dbReference>
<evidence type="ECO:0000313" key="1">
    <source>
        <dbReference type="EMBL" id="MFC7322052.1"/>
    </source>
</evidence>
<comment type="caution">
    <text evidence="1">The sequence shown here is derived from an EMBL/GenBank/DDBJ whole genome shotgun (WGS) entry which is preliminary data.</text>
</comment>
<proteinExistence type="predicted"/>
<dbReference type="Proteomes" id="UP001596494">
    <property type="component" value="Unassembled WGS sequence"/>
</dbReference>
<dbReference type="Pfam" id="PF14179">
    <property type="entry name" value="YppG"/>
    <property type="match status" value="1"/>
</dbReference>
<accession>A0ABW2K6T8</accession>
<keyword evidence="2" id="KW-1185">Reference proteome</keyword>
<dbReference type="InterPro" id="IPR025555">
    <property type="entry name" value="YppG"/>
</dbReference>
<sequence>MYNNPNNYWQPPYSPYGNEAIDRSYAQYYQQMQSVNGWNPSMTYQQPSYQDGSQYMDQRNSMMYQDPSQAMYQDPSAFQGPAQSVYQQDPSMYQDSAQSMYQDPSTYQDPAQAMYQDPSMYQDPEQSMYQDPSMYQAAYMNGYGYSGYNGGGENGFQKKNVLAYFKDEQGQIDIDKMMSTTGQVVQTIQQVSPMVKGISTFVKGLR</sequence>
<reference evidence="2" key="1">
    <citation type="journal article" date="2019" name="Int. J. Syst. Evol. Microbiol.">
        <title>The Global Catalogue of Microorganisms (GCM) 10K type strain sequencing project: providing services to taxonomists for standard genome sequencing and annotation.</title>
        <authorList>
            <consortium name="The Broad Institute Genomics Platform"/>
            <consortium name="The Broad Institute Genome Sequencing Center for Infectious Disease"/>
            <person name="Wu L."/>
            <person name="Ma J."/>
        </authorList>
    </citation>
    <scope>NUCLEOTIDE SEQUENCE [LARGE SCALE GENOMIC DNA]</scope>
    <source>
        <strain evidence="2">CCUG 73951</strain>
    </source>
</reference>
<gene>
    <name evidence="1" type="ORF">ACFQMN_14345</name>
</gene>